<dbReference type="SMART" id="SM00382">
    <property type="entry name" value="AAA"/>
    <property type="match status" value="2"/>
</dbReference>
<evidence type="ECO:0000256" key="4">
    <source>
        <dbReference type="SAM" id="Coils"/>
    </source>
</evidence>
<reference evidence="7" key="1">
    <citation type="submission" date="2017-09" db="EMBL/GenBank/DDBJ databases">
        <title>Depth-based differentiation of microbial function through sediment-hosted aquifers and enrichment of novel symbionts in the deep terrestrial subsurface.</title>
        <authorList>
            <person name="Probst A.J."/>
            <person name="Ladd B."/>
            <person name="Jarett J.K."/>
            <person name="Geller-Mcgrath D.E."/>
            <person name="Sieber C.M.K."/>
            <person name="Emerson J.B."/>
            <person name="Anantharaman K."/>
            <person name="Thomas B.C."/>
            <person name="Malmstrom R."/>
            <person name="Stieglmeier M."/>
            <person name="Klingl A."/>
            <person name="Woyke T."/>
            <person name="Ryan C.M."/>
            <person name="Banfield J.F."/>
        </authorList>
    </citation>
    <scope>NUCLEOTIDE SEQUENCE [LARGE SCALE GENOMIC DNA]</scope>
</reference>
<evidence type="ECO:0000256" key="3">
    <source>
        <dbReference type="ARBA" id="ARBA00022840"/>
    </source>
</evidence>
<dbReference type="Gene3D" id="3.40.50.300">
    <property type="entry name" value="P-loop containing nucleotide triphosphate hydrolases"/>
    <property type="match status" value="2"/>
</dbReference>
<gene>
    <name evidence="6" type="ORF">COX77_00310</name>
</gene>
<name>A0A2M7VGL7_9BACT</name>
<dbReference type="InterPro" id="IPR017871">
    <property type="entry name" value="ABC_transporter-like_CS"/>
</dbReference>
<dbReference type="InterPro" id="IPR003593">
    <property type="entry name" value="AAA+_ATPase"/>
</dbReference>
<sequence>MDHGNVIVRFNEVLFHYDVNKPLLSGASFSVRENAKITIMGQNGAGKSTIFKLITGELKPNEGKVSTTVGATIATADQVMKRENLTKTIIEYFATAYDQKIYELPKLVKKVLDIVHLDLPLDKKIIDLSGGQQARLLLALALIQEPDILLLDEPTNNLDADGISHLTQFLIEYPKTCLVISHDANFLNTFTHGVLYLDSHTQKVEQYIGDYYNVLGEIEAQIERERAKNAQLKRSIQDRKDKINFFANKGGKMRRLASKLRDQVETAEETMVDERQEDKTINNFIITAQIDVPGVIAEIRSVGVMINHKPTRKILSLPIEIRKKSKLIIKGPNGIGKSTLLQALVAGREEGAQISKDIKIGYYQQDFSGLDFDKTADEVLLEVMAAPNKQTLYATAAQFLLSSAILKNKVGSLSEGQKGLLCYARFVLQKPGLLIMDEPTNHINFRHLPVIAKALNDYDGALILISHAYEFVEQIDITETLDLGIL</sequence>
<evidence type="ECO:0000256" key="2">
    <source>
        <dbReference type="ARBA" id="ARBA00022741"/>
    </source>
</evidence>
<comment type="caution">
    <text evidence="6">The sequence shown here is derived from an EMBL/GenBank/DDBJ whole genome shotgun (WGS) entry which is preliminary data.</text>
</comment>
<proteinExistence type="predicted"/>
<dbReference type="AlphaFoldDB" id="A0A2M7VGL7"/>
<dbReference type="PROSITE" id="PS50893">
    <property type="entry name" value="ABC_TRANSPORTER_2"/>
    <property type="match status" value="1"/>
</dbReference>
<keyword evidence="2" id="KW-0547">Nucleotide-binding</keyword>
<dbReference type="Proteomes" id="UP000230405">
    <property type="component" value="Unassembled WGS sequence"/>
</dbReference>
<dbReference type="GO" id="GO:0016887">
    <property type="term" value="F:ATP hydrolysis activity"/>
    <property type="evidence" value="ECO:0007669"/>
    <property type="project" value="InterPro"/>
</dbReference>
<keyword evidence="3" id="KW-0067">ATP-binding</keyword>
<feature type="domain" description="ABC transporter" evidence="5">
    <location>
        <begin position="8"/>
        <end position="224"/>
    </location>
</feature>
<dbReference type="InterPro" id="IPR003439">
    <property type="entry name" value="ABC_transporter-like_ATP-bd"/>
</dbReference>
<dbReference type="InterPro" id="IPR027417">
    <property type="entry name" value="P-loop_NTPase"/>
</dbReference>
<dbReference type="PANTHER" id="PTHR19211:SF14">
    <property type="entry name" value="ATP-BINDING CASSETTE SUB-FAMILY F MEMBER 1"/>
    <property type="match status" value="1"/>
</dbReference>
<evidence type="ECO:0000256" key="1">
    <source>
        <dbReference type="ARBA" id="ARBA00022737"/>
    </source>
</evidence>
<protein>
    <recommendedName>
        <fullName evidence="5">ABC transporter domain-containing protein</fullName>
    </recommendedName>
</protein>
<organism evidence="6 7">
    <name type="scientific">Candidatus Komeilibacteria bacterium CG_4_10_14_0_2_um_filter_37_10</name>
    <dbReference type="NCBI Taxonomy" id="1974470"/>
    <lineage>
        <taxon>Bacteria</taxon>
        <taxon>Candidatus Komeiliibacteriota</taxon>
    </lineage>
</organism>
<feature type="coiled-coil region" evidence="4">
    <location>
        <begin position="215"/>
        <end position="277"/>
    </location>
</feature>
<dbReference type="PROSITE" id="PS00211">
    <property type="entry name" value="ABC_TRANSPORTER_1"/>
    <property type="match status" value="1"/>
</dbReference>
<evidence type="ECO:0000313" key="6">
    <source>
        <dbReference type="EMBL" id="PIZ99870.1"/>
    </source>
</evidence>
<dbReference type="CDD" id="cd03221">
    <property type="entry name" value="ABCF_EF-3"/>
    <property type="match status" value="1"/>
</dbReference>
<dbReference type="GO" id="GO:0005524">
    <property type="term" value="F:ATP binding"/>
    <property type="evidence" value="ECO:0007669"/>
    <property type="project" value="UniProtKB-KW"/>
</dbReference>
<dbReference type="EMBL" id="PFPO01000006">
    <property type="protein sequence ID" value="PIZ99870.1"/>
    <property type="molecule type" value="Genomic_DNA"/>
</dbReference>
<keyword evidence="1" id="KW-0677">Repeat</keyword>
<dbReference type="PANTHER" id="PTHR19211">
    <property type="entry name" value="ATP-BINDING TRANSPORT PROTEIN-RELATED"/>
    <property type="match status" value="1"/>
</dbReference>
<evidence type="ECO:0000259" key="5">
    <source>
        <dbReference type="PROSITE" id="PS50893"/>
    </source>
</evidence>
<dbReference type="Pfam" id="PF00005">
    <property type="entry name" value="ABC_tran"/>
    <property type="match status" value="2"/>
</dbReference>
<accession>A0A2M7VGL7</accession>
<keyword evidence="4" id="KW-0175">Coiled coil</keyword>
<evidence type="ECO:0000313" key="7">
    <source>
        <dbReference type="Proteomes" id="UP000230405"/>
    </source>
</evidence>
<dbReference type="SUPFAM" id="SSF52540">
    <property type="entry name" value="P-loop containing nucleoside triphosphate hydrolases"/>
    <property type="match status" value="2"/>
</dbReference>
<dbReference type="InterPro" id="IPR050611">
    <property type="entry name" value="ABCF"/>
</dbReference>